<feature type="signal peptide" evidence="1">
    <location>
        <begin position="1"/>
        <end position="20"/>
    </location>
</feature>
<dbReference type="EMBL" id="JARJCM010000135">
    <property type="protein sequence ID" value="KAJ7026638.1"/>
    <property type="molecule type" value="Genomic_DNA"/>
</dbReference>
<proteinExistence type="predicted"/>
<sequence length="139" mass="14547">MRFSLGTFLATAMLATYALGRPLMSQRPLLWSFGAGETQCSTEHAAITSDCQLLLENPPTPDWINVAAPESTPMFKPFCSGSCCVFTDTADVAVDALVSAGDTLMGCSQLANGLIKGVTKTQSGHICIADSTGASSCFQ</sequence>
<dbReference type="Proteomes" id="UP001218188">
    <property type="component" value="Unassembled WGS sequence"/>
</dbReference>
<comment type="caution">
    <text evidence="2">The sequence shown here is derived from an EMBL/GenBank/DDBJ whole genome shotgun (WGS) entry which is preliminary data.</text>
</comment>
<name>A0AAD6SFD3_9AGAR</name>
<protein>
    <submittedName>
        <fullName evidence="2">Uncharacterized protein</fullName>
    </submittedName>
</protein>
<evidence type="ECO:0000313" key="2">
    <source>
        <dbReference type="EMBL" id="KAJ7026638.1"/>
    </source>
</evidence>
<accession>A0AAD6SFD3</accession>
<gene>
    <name evidence="2" type="ORF">C8F04DRAFT_1238516</name>
</gene>
<evidence type="ECO:0000256" key="1">
    <source>
        <dbReference type="SAM" id="SignalP"/>
    </source>
</evidence>
<keyword evidence="3" id="KW-1185">Reference proteome</keyword>
<reference evidence="2" key="1">
    <citation type="submission" date="2023-03" db="EMBL/GenBank/DDBJ databases">
        <title>Massive genome expansion in bonnet fungi (Mycena s.s.) driven by repeated elements and novel gene families across ecological guilds.</title>
        <authorList>
            <consortium name="Lawrence Berkeley National Laboratory"/>
            <person name="Harder C.B."/>
            <person name="Miyauchi S."/>
            <person name="Viragh M."/>
            <person name="Kuo A."/>
            <person name="Thoen E."/>
            <person name="Andreopoulos B."/>
            <person name="Lu D."/>
            <person name="Skrede I."/>
            <person name="Drula E."/>
            <person name="Henrissat B."/>
            <person name="Morin E."/>
            <person name="Kohler A."/>
            <person name="Barry K."/>
            <person name="LaButti K."/>
            <person name="Morin E."/>
            <person name="Salamov A."/>
            <person name="Lipzen A."/>
            <person name="Mereny Z."/>
            <person name="Hegedus B."/>
            <person name="Baldrian P."/>
            <person name="Stursova M."/>
            <person name="Weitz H."/>
            <person name="Taylor A."/>
            <person name="Grigoriev I.V."/>
            <person name="Nagy L.G."/>
            <person name="Martin F."/>
            <person name="Kauserud H."/>
        </authorList>
    </citation>
    <scope>NUCLEOTIDE SEQUENCE</scope>
    <source>
        <strain evidence="2">CBHHK200</strain>
    </source>
</reference>
<evidence type="ECO:0000313" key="3">
    <source>
        <dbReference type="Proteomes" id="UP001218188"/>
    </source>
</evidence>
<organism evidence="2 3">
    <name type="scientific">Mycena alexandri</name>
    <dbReference type="NCBI Taxonomy" id="1745969"/>
    <lineage>
        <taxon>Eukaryota</taxon>
        <taxon>Fungi</taxon>
        <taxon>Dikarya</taxon>
        <taxon>Basidiomycota</taxon>
        <taxon>Agaricomycotina</taxon>
        <taxon>Agaricomycetes</taxon>
        <taxon>Agaricomycetidae</taxon>
        <taxon>Agaricales</taxon>
        <taxon>Marasmiineae</taxon>
        <taxon>Mycenaceae</taxon>
        <taxon>Mycena</taxon>
    </lineage>
</organism>
<feature type="chain" id="PRO_5041899324" evidence="1">
    <location>
        <begin position="21"/>
        <end position="139"/>
    </location>
</feature>
<dbReference type="AlphaFoldDB" id="A0AAD6SFD3"/>
<keyword evidence="1" id="KW-0732">Signal</keyword>